<dbReference type="RefSeq" id="WP_222982058.1">
    <property type="nucleotide sequence ID" value="NZ_JAINVZ010000034.1"/>
</dbReference>
<sequence>MVRVVLVAEQSVTRAGLRSILTSAPGLCVVSGHGDPAQALEAVRREQPQVILVGTREGLAVDAVAARQLLAATVAPRAKAILLHPAETTTDVFQVLTGGVHGCLDPAADEEQIVRAVETVAMGGSVFLPAPSVEQAEEPLAISGPTPDEARLTDRERAVLGRLARGLSNSAIARELFLAEATVKKHLTQAMRKIGQPDRLRAGLYAYQHGIFR</sequence>
<dbReference type="Pfam" id="PF00196">
    <property type="entry name" value="GerE"/>
    <property type="match status" value="1"/>
</dbReference>
<evidence type="ECO:0000313" key="6">
    <source>
        <dbReference type="Proteomes" id="UP001198565"/>
    </source>
</evidence>
<feature type="domain" description="Response regulatory" evidence="4">
    <location>
        <begin position="3"/>
        <end position="121"/>
    </location>
</feature>
<dbReference type="PANTHER" id="PTHR43214">
    <property type="entry name" value="TWO-COMPONENT RESPONSE REGULATOR"/>
    <property type="match status" value="1"/>
</dbReference>
<dbReference type="InterPro" id="IPR011006">
    <property type="entry name" value="CheY-like_superfamily"/>
</dbReference>
<dbReference type="EMBL" id="JAINVZ010000034">
    <property type="protein sequence ID" value="MBY8889059.1"/>
    <property type="molecule type" value="Genomic_DNA"/>
</dbReference>
<comment type="caution">
    <text evidence="2">Lacks conserved residue(s) required for the propagation of feature annotation.</text>
</comment>
<name>A0ABS7R0S1_9ACTN</name>
<keyword evidence="6" id="KW-1185">Reference proteome</keyword>
<keyword evidence="1" id="KW-0238">DNA-binding</keyword>
<dbReference type="InterPro" id="IPR000792">
    <property type="entry name" value="Tscrpt_reg_LuxR_C"/>
</dbReference>
<evidence type="ECO:0000256" key="1">
    <source>
        <dbReference type="ARBA" id="ARBA00023125"/>
    </source>
</evidence>
<dbReference type="SUPFAM" id="SSF46894">
    <property type="entry name" value="C-terminal effector domain of the bipartite response regulators"/>
    <property type="match status" value="1"/>
</dbReference>
<protein>
    <submittedName>
        <fullName evidence="5">Response regulator transcription factor</fullName>
    </submittedName>
</protein>
<dbReference type="SMART" id="SM00421">
    <property type="entry name" value="HTH_LUXR"/>
    <property type="match status" value="1"/>
</dbReference>
<dbReference type="Proteomes" id="UP001198565">
    <property type="component" value="Unassembled WGS sequence"/>
</dbReference>
<evidence type="ECO:0000313" key="5">
    <source>
        <dbReference type="EMBL" id="MBY8889059.1"/>
    </source>
</evidence>
<organism evidence="5 6">
    <name type="scientific">Streptantibioticus parmotrematis</name>
    <dbReference type="NCBI Taxonomy" id="2873249"/>
    <lineage>
        <taxon>Bacteria</taxon>
        <taxon>Bacillati</taxon>
        <taxon>Actinomycetota</taxon>
        <taxon>Actinomycetes</taxon>
        <taxon>Kitasatosporales</taxon>
        <taxon>Streptomycetaceae</taxon>
        <taxon>Streptantibioticus</taxon>
    </lineage>
</organism>
<evidence type="ECO:0000259" key="3">
    <source>
        <dbReference type="PROSITE" id="PS50043"/>
    </source>
</evidence>
<dbReference type="PROSITE" id="PS50110">
    <property type="entry name" value="RESPONSE_REGULATORY"/>
    <property type="match status" value="1"/>
</dbReference>
<evidence type="ECO:0000256" key="2">
    <source>
        <dbReference type="PROSITE-ProRule" id="PRU00169"/>
    </source>
</evidence>
<dbReference type="SUPFAM" id="SSF52172">
    <property type="entry name" value="CheY-like"/>
    <property type="match status" value="1"/>
</dbReference>
<reference evidence="5 6" key="1">
    <citation type="submission" date="2021-08" db="EMBL/GenBank/DDBJ databases">
        <title>Streptomyces sp. PTM05 isolated from lichen.</title>
        <authorList>
            <person name="Somphong A."/>
            <person name="Phongsopitanun W."/>
            <person name="Tanasupawat S."/>
        </authorList>
    </citation>
    <scope>NUCLEOTIDE SEQUENCE [LARGE SCALE GENOMIC DNA]</scope>
    <source>
        <strain evidence="5 6">Ptm05</strain>
    </source>
</reference>
<dbReference type="Gene3D" id="3.40.50.2300">
    <property type="match status" value="1"/>
</dbReference>
<dbReference type="CDD" id="cd06170">
    <property type="entry name" value="LuxR_C_like"/>
    <property type="match status" value="1"/>
</dbReference>
<proteinExistence type="predicted"/>
<dbReference type="PROSITE" id="PS50043">
    <property type="entry name" value="HTH_LUXR_2"/>
    <property type="match status" value="1"/>
</dbReference>
<gene>
    <name evidence="5" type="ORF">K7472_30065</name>
</gene>
<evidence type="ECO:0000259" key="4">
    <source>
        <dbReference type="PROSITE" id="PS50110"/>
    </source>
</evidence>
<dbReference type="InterPro" id="IPR016032">
    <property type="entry name" value="Sig_transdc_resp-reg_C-effctor"/>
</dbReference>
<dbReference type="InterPro" id="IPR039420">
    <property type="entry name" value="WalR-like"/>
</dbReference>
<feature type="domain" description="HTH luxR-type" evidence="3">
    <location>
        <begin position="145"/>
        <end position="210"/>
    </location>
</feature>
<dbReference type="PRINTS" id="PR00038">
    <property type="entry name" value="HTHLUXR"/>
</dbReference>
<dbReference type="PANTHER" id="PTHR43214:SF43">
    <property type="entry name" value="TWO-COMPONENT RESPONSE REGULATOR"/>
    <property type="match status" value="1"/>
</dbReference>
<dbReference type="InterPro" id="IPR001789">
    <property type="entry name" value="Sig_transdc_resp-reg_receiver"/>
</dbReference>
<comment type="caution">
    <text evidence="5">The sequence shown here is derived from an EMBL/GenBank/DDBJ whole genome shotgun (WGS) entry which is preliminary data.</text>
</comment>
<accession>A0ABS7R0S1</accession>